<evidence type="ECO:0000256" key="1">
    <source>
        <dbReference type="ARBA" id="ARBA00004141"/>
    </source>
</evidence>
<dbReference type="InterPro" id="IPR007267">
    <property type="entry name" value="GtrA_DPMS_TM"/>
</dbReference>
<keyword evidence="5 6" id="KW-0472">Membrane</keyword>
<evidence type="ECO:0000313" key="9">
    <source>
        <dbReference type="Proteomes" id="UP001198182"/>
    </source>
</evidence>
<keyword evidence="9" id="KW-1185">Reference proteome</keyword>
<evidence type="ECO:0000256" key="2">
    <source>
        <dbReference type="ARBA" id="ARBA00009399"/>
    </source>
</evidence>
<evidence type="ECO:0000259" key="7">
    <source>
        <dbReference type="Pfam" id="PF04138"/>
    </source>
</evidence>
<comment type="caution">
    <text evidence="8">The sequence shown here is derived from an EMBL/GenBank/DDBJ whole genome shotgun (WGS) entry which is preliminary data.</text>
</comment>
<accession>A0AAE3JGE9</accession>
<comment type="similarity">
    <text evidence="2">Belongs to the GtrA family.</text>
</comment>
<feature type="transmembrane region" description="Helical" evidence="6">
    <location>
        <begin position="42"/>
        <end position="61"/>
    </location>
</feature>
<dbReference type="GO" id="GO:0005886">
    <property type="term" value="C:plasma membrane"/>
    <property type="evidence" value="ECO:0007669"/>
    <property type="project" value="TreeGrafter"/>
</dbReference>
<feature type="transmembrane region" description="Helical" evidence="6">
    <location>
        <begin position="82"/>
        <end position="104"/>
    </location>
</feature>
<organism evidence="8 9">
    <name type="scientific">Hominifimenecus microfluidus</name>
    <dbReference type="NCBI Taxonomy" id="2885348"/>
    <lineage>
        <taxon>Bacteria</taxon>
        <taxon>Bacillati</taxon>
        <taxon>Bacillota</taxon>
        <taxon>Clostridia</taxon>
        <taxon>Lachnospirales</taxon>
        <taxon>Lachnospiraceae</taxon>
        <taxon>Hominifimenecus</taxon>
    </lineage>
</organism>
<dbReference type="AlphaFoldDB" id="A0AAE3JGE9"/>
<dbReference type="PANTHER" id="PTHR38459:SF5">
    <property type="entry name" value="CELL WALL TEICHOIC ACID GLYCOSYLATION PROTEIN GTCA"/>
    <property type="match status" value="1"/>
</dbReference>
<evidence type="ECO:0000256" key="3">
    <source>
        <dbReference type="ARBA" id="ARBA00022692"/>
    </source>
</evidence>
<dbReference type="EMBL" id="JAJEQR010000070">
    <property type="protein sequence ID" value="MCC2232480.1"/>
    <property type="molecule type" value="Genomic_DNA"/>
</dbReference>
<evidence type="ECO:0000256" key="4">
    <source>
        <dbReference type="ARBA" id="ARBA00022989"/>
    </source>
</evidence>
<dbReference type="Proteomes" id="UP001198182">
    <property type="component" value="Unassembled WGS sequence"/>
</dbReference>
<dbReference type="Pfam" id="PF04138">
    <property type="entry name" value="GtrA_DPMS_TM"/>
    <property type="match status" value="1"/>
</dbReference>
<evidence type="ECO:0000256" key="6">
    <source>
        <dbReference type="SAM" id="Phobius"/>
    </source>
</evidence>
<dbReference type="GO" id="GO:0000271">
    <property type="term" value="P:polysaccharide biosynthetic process"/>
    <property type="evidence" value="ECO:0007669"/>
    <property type="project" value="InterPro"/>
</dbReference>
<reference evidence="8" key="1">
    <citation type="submission" date="2021-10" db="EMBL/GenBank/DDBJ databases">
        <title>Anaerobic single-cell dispensing facilitates the cultivation of human gut bacteria.</title>
        <authorList>
            <person name="Afrizal A."/>
        </authorList>
    </citation>
    <scope>NUCLEOTIDE SEQUENCE</scope>
    <source>
        <strain evidence="8">CLA-AA-H215</strain>
    </source>
</reference>
<feature type="domain" description="GtrA/DPMS transmembrane" evidence="7">
    <location>
        <begin position="19"/>
        <end position="135"/>
    </location>
</feature>
<sequence length="146" mass="17028">MKKIQNLFHRFLNKETILYLVFGVVTTVVNYIVYYLCRFFGIHYQICNVLAWIVAVTVAYFTNKIYVFESRSFSPAVLVREIILFAGARIFSLVCEMGFMWLTVDLMGGDDRIMKLIAAVFVVIINYVFSKLFIFKSNSNKEDSRK</sequence>
<keyword evidence="4 6" id="KW-1133">Transmembrane helix</keyword>
<name>A0AAE3JGE9_9FIRM</name>
<feature type="transmembrane region" description="Helical" evidence="6">
    <location>
        <begin position="116"/>
        <end position="135"/>
    </location>
</feature>
<dbReference type="RefSeq" id="WP_308454885.1">
    <property type="nucleotide sequence ID" value="NZ_JAJEQR010000070.1"/>
</dbReference>
<keyword evidence="3 6" id="KW-0812">Transmembrane</keyword>
<protein>
    <submittedName>
        <fullName evidence="8">GtrA family protein</fullName>
    </submittedName>
</protein>
<dbReference type="PANTHER" id="PTHR38459">
    <property type="entry name" value="PROPHAGE BACTOPRENOL-LINKED GLUCOSE TRANSLOCASE HOMOLOG"/>
    <property type="match status" value="1"/>
</dbReference>
<gene>
    <name evidence="8" type="ORF">LKD81_16035</name>
</gene>
<proteinExistence type="inferred from homology"/>
<feature type="transmembrane region" description="Helical" evidence="6">
    <location>
        <begin position="16"/>
        <end position="36"/>
    </location>
</feature>
<evidence type="ECO:0000256" key="5">
    <source>
        <dbReference type="ARBA" id="ARBA00023136"/>
    </source>
</evidence>
<comment type="subcellular location">
    <subcellularLocation>
        <location evidence="1">Membrane</location>
        <topology evidence="1">Multi-pass membrane protein</topology>
    </subcellularLocation>
</comment>
<evidence type="ECO:0000313" key="8">
    <source>
        <dbReference type="EMBL" id="MCC2232480.1"/>
    </source>
</evidence>
<dbReference type="InterPro" id="IPR051401">
    <property type="entry name" value="GtrA_CellWall_Glycosyl"/>
</dbReference>